<dbReference type="Pfam" id="PF04273">
    <property type="entry name" value="BLH_phosphatase"/>
    <property type="match status" value="1"/>
</dbReference>
<proteinExistence type="predicted"/>
<dbReference type="InterPro" id="IPR005939">
    <property type="entry name" value="BLH_phosphatase-like"/>
</dbReference>
<sequence length="143" mass="14767">MNLRRVDDSISVAPQIAAEDMGFLAEQGFSFVINNRPDEEESGQPEGESIRAAAEAAGLGYAAIPVTHAGFSSAQVEAMAAALAEANGPVLAYCRSGTRSCNLWALAEASRGGDPAEITAKAAQAGYDISGIRPLLDQLSGRA</sequence>
<reference evidence="2 3" key="1">
    <citation type="submission" date="2020-08" db="EMBL/GenBank/DDBJ databases">
        <title>Genomic Encyclopedia of Type Strains, Phase IV (KMG-IV): sequencing the most valuable type-strain genomes for metagenomic binning, comparative biology and taxonomic classification.</title>
        <authorList>
            <person name="Goeker M."/>
        </authorList>
    </citation>
    <scope>NUCLEOTIDE SEQUENCE [LARGE SCALE GENOMIC DNA]</scope>
    <source>
        <strain evidence="2 3">DSM 101806</strain>
    </source>
</reference>
<dbReference type="SUPFAM" id="SSF52799">
    <property type="entry name" value="(Phosphotyrosine protein) phosphatases II"/>
    <property type="match status" value="1"/>
</dbReference>
<protein>
    <submittedName>
        <fullName evidence="2">Uncharacterized protein (TIGR01244 family)</fullName>
    </submittedName>
</protein>
<dbReference type="CDD" id="cd14503">
    <property type="entry name" value="PTP-bact"/>
    <property type="match status" value="1"/>
</dbReference>
<organism evidence="2 3">
    <name type="scientific">Sphingomonas kyeonggiensis</name>
    <dbReference type="NCBI Taxonomy" id="1268553"/>
    <lineage>
        <taxon>Bacteria</taxon>
        <taxon>Pseudomonadati</taxon>
        <taxon>Pseudomonadota</taxon>
        <taxon>Alphaproteobacteria</taxon>
        <taxon>Sphingomonadales</taxon>
        <taxon>Sphingomonadaceae</taxon>
        <taxon>Sphingomonas</taxon>
    </lineage>
</organism>
<accession>A0A7W6NYD1</accession>
<evidence type="ECO:0000259" key="1">
    <source>
        <dbReference type="Pfam" id="PF04273"/>
    </source>
</evidence>
<dbReference type="InterPro" id="IPR029021">
    <property type="entry name" value="Prot-tyrosine_phosphatase-like"/>
</dbReference>
<dbReference type="NCBIfam" id="TIGR01244">
    <property type="entry name" value="TIGR01244 family sulfur transferase"/>
    <property type="match status" value="1"/>
</dbReference>
<gene>
    <name evidence="2" type="ORF">GGR46_003208</name>
</gene>
<keyword evidence="3" id="KW-1185">Reference proteome</keyword>
<evidence type="ECO:0000313" key="2">
    <source>
        <dbReference type="EMBL" id="MBB4099636.1"/>
    </source>
</evidence>
<dbReference type="RefSeq" id="WP_183999017.1">
    <property type="nucleotide sequence ID" value="NZ_JACIEH010000003.1"/>
</dbReference>
<dbReference type="EMBL" id="JACIEH010000003">
    <property type="protein sequence ID" value="MBB4099636.1"/>
    <property type="molecule type" value="Genomic_DNA"/>
</dbReference>
<evidence type="ECO:0000313" key="3">
    <source>
        <dbReference type="Proteomes" id="UP000557392"/>
    </source>
</evidence>
<dbReference type="AlphaFoldDB" id="A0A7W6NYD1"/>
<feature type="domain" description="Beta-lactamase hydrolase-like protein phosphatase-like" evidence="1">
    <location>
        <begin position="3"/>
        <end position="109"/>
    </location>
</feature>
<dbReference type="Gene3D" id="3.90.190.10">
    <property type="entry name" value="Protein tyrosine phosphatase superfamily"/>
    <property type="match status" value="1"/>
</dbReference>
<dbReference type="Proteomes" id="UP000557392">
    <property type="component" value="Unassembled WGS sequence"/>
</dbReference>
<name>A0A7W6NYD1_9SPHN</name>
<dbReference type="GO" id="GO:0016787">
    <property type="term" value="F:hydrolase activity"/>
    <property type="evidence" value="ECO:0007669"/>
    <property type="project" value="InterPro"/>
</dbReference>
<comment type="caution">
    <text evidence="2">The sequence shown here is derived from an EMBL/GenBank/DDBJ whole genome shotgun (WGS) entry which is preliminary data.</text>
</comment>